<evidence type="ECO:0000256" key="1">
    <source>
        <dbReference type="SAM" id="MobiDB-lite"/>
    </source>
</evidence>
<dbReference type="AlphaFoldDB" id="A0A419X3M8"/>
<name>A0A419X3M8_9BACT</name>
<accession>A0A419X3M8</accession>
<protein>
    <submittedName>
        <fullName evidence="3">SPP1 gp7 family putative phage head morphogenesis protein</fullName>
    </submittedName>
</protein>
<gene>
    <name evidence="3" type="ORF">BXY64_2406</name>
</gene>
<sequence>MANVKAESNPLESWLKRFFKGIAGVDYEMWLLNFESLVKSIEEAGLEFTTDYQYVQLAEELRANAASFAAFKNHNEQAALRDLLTDKDGKPVSWNEFKKAAQPITEQYNKRWLKTEYDQAVANAQMAVKWEGFAENADLYPNLEYRAVGDSKTRPEHAKLDGTVLPITDKFWNKYYPPNGWGCRCSVTQTDKEPTKEPEADKPDKGFDFNPGIDKKLFADSNGYQADVDKKESKQITDQANKFLTQYLKED</sequence>
<reference evidence="3 4" key="1">
    <citation type="submission" date="2018-09" db="EMBL/GenBank/DDBJ databases">
        <title>Genomic Encyclopedia of Archaeal and Bacterial Type Strains, Phase II (KMG-II): from individual species to whole genera.</title>
        <authorList>
            <person name="Goeker M."/>
        </authorList>
    </citation>
    <scope>NUCLEOTIDE SEQUENCE [LARGE SCALE GENOMIC DNA]</scope>
    <source>
        <strain evidence="3 4">DSM 21950</strain>
    </source>
</reference>
<feature type="domain" description="Phage head morphogenesis" evidence="2">
    <location>
        <begin position="96"/>
        <end position="187"/>
    </location>
</feature>
<dbReference type="EMBL" id="RAPQ01000009">
    <property type="protein sequence ID" value="RKE02318.1"/>
    <property type="molecule type" value="Genomic_DNA"/>
</dbReference>
<proteinExistence type="predicted"/>
<dbReference type="InterPro" id="IPR006528">
    <property type="entry name" value="Phage_head_morphogenesis_dom"/>
</dbReference>
<comment type="caution">
    <text evidence="3">The sequence shown here is derived from an EMBL/GenBank/DDBJ whole genome shotgun (WGS) entry which is preliminary data.</text>
</comment>
<dbReference type="RefSeq" id="WP_147375979.1">
    <property type="nucleotide sequence ID" value="NZ_RAPQ01000009.1"/>
</dbReference>
<dbReference type="Pfam" id="PF04233">
    <property type="entry name" value="Phage_Mu_F"/>
    <property type="match status" value="1"/>
</dbReference>
<dbReference type="NCBIfam" id="TIGR01641">
    <property type="entry name" value="phageSPP1_gp7"/>
    <property type="match status" value="1"/>
</dbReference>
<evidence type="ECO:0000259" key="2">
    <source>
        <dbReference type="Pfam" id="PF04233"/>
    </source>
</evidence>
<evidence type="ECO:0000313" key="4">
    <source>
        <dbReference type="Proteomes" id="UP000284531"/>
    </source>
</evidence>
<organism evidence="3 4">
    <name type="scientific">Marinifilum flexuosum</name>
    <dbReference type="NCBI Taxonomy" id="1117708"/>
    <lineage>
        <taxon>Bacteria</taxon>
        <taxon>Pseudomonadati</taxon>
        <taxon>Bacteroidota</taxon>
        <taxon>Bacteroidia</taxon>
        <taxon>Marinilabiliales</taxon>
        <taxon>Marinifilaceae</taxon>
    </lineage>
</organism>
<dbReference type="OrthoDB" id="9813502at2"/>
<keyword evidence="4" id="KW-1185">Reference proteome</keyword>
<feature type="region of interest" description="Disordered" evidence="1">
    <location>
        <begin position="191"/>
        <end position="211"/>
    </location>
</feature>
<dbReference type="Proteomes" id="UP000284531">
    <property type="component" value="Unassembled WGS sequence"/>
</dbReference>
<evidence type="ECO:0000313" key="3">
    <source>
        <dbReference type="EMBL" id="RKE02318.1"/>
    </source>
</evidence>